<evidence type="ECO:0000256" key="1">
    <source>
        <dbReference type="SAM" id="Phobius"/>
    </source>
</evidence>
<keyword evidence="1" id="KW-1133">Transmembrane helix</keyword>
<sequence>MTTLPARTFSSALGVSRTIFGVGCLFAPSLVLRRIAIGGLSPEAAVMFGVREIAIGDDE</sequence>
<dbReference type="AlphaFoldDB" id="A0AA40CVJ6"/>
<evidence type="ECO:0000313" key="3">
    <source>
        <dbReference type="Proteomes" id="UP001174936"/>
    </source>
</evidence>
<reference evidence="2" key="1">
    <citation type="submission" date="2023-06" db="EMBL/GenBank/DDBJ databases">
        <title>Genome-scale phylogeny and comparative genomics of the fungal order Sordariales.</title>
        <authorList>
            <consortium name="Lawrence Berkeley National Laboratory"/>
            <person name="Hensen N."/>
            <person name="Bonometti L."/>
            <person name="Westerberg I."/>
            <person name="Brannstrom I.O."/>
            <person name="Guillou S."/>
            <person name="Cros-Aarteil S."/>
            <person name="Calhoun S."/>
            <person name="Haridas S."/>
            <person name="Kuo A."/>
            <person name="Mondo S."/>
            <person name="Pangilinan J."/>
            <person name="Riley R."/>
            <person name="Labutti K."/>
            <person name="Andreopoulos B."/>
            <person name="Lipzen A."/>
            <person name="Chen C."/>
            <person name="Yanf M."/>
            <person name="Daum C."/>
            <person name="Ng V."/>
            <person name="Clum A."/>
            <person name="Steindorff A."/>
            <person name="Ohm R."/>
            <person name="Martin F."/>
            <person name="Silar P."/>
            <person name="Natvig D."/>
            <person name="Lalanne C."/>
            <person name="Gautier V."/>
            <person name="Ament-Velasquez S.L."/>
            <person name="Kruys A."/>
            <person name="Hutchinson M.I."/>
            <person name="Powell A.J."/>
            <person name="Barry K."/>
            <person name="Miller A.N."/>
            <person name="Grigoriev I.V."/>
            <person name="Debuchy R."/>
            <person name="Gladieux P."/>
            <person name="Thoren M.H."/>
            <person name="Johannesson H."/>
        </authorList>
    </citation>
    <scope>NUCLEOTIDE SEQUENCE</scope>
    <source>
        <strain evidence="2">SMH2532-1</strain>
    </source>
</reference>
<name>A0AA40CVJ6_9PEZI</name>
<dbReference type="Proteomes" id="UP001174936">
    <property type="component" value="Unassembled WGS sequence"/>
</dbReference>
<dbReference type="EMBL" id="JAULSV010000002">
    <property type="protein sequence ID" value="KAK0653135.1"/>
    <property type="molecule type" value="Genomic_DNA"/>
</dbReference>
<keyword evidence="3" id="KW-1185">Reference proteome</keyword>
<gene>
    <name evidence="2" type="ORF">B0T16DRAFT_455447</name>
</gene>
<evidence type="ECO:0000313" key="2">
    <source>
        <dbReference type="EMBL" id="KAK0653135.1"/>
    </source>
</evidence>
<comment type="caution">
    <text evidence="2">The sequence shown here is derived from an EMBL/GenBank/DDBJ whole genome shotgun (WGS) entry which is preliminary data.</text>
</comment>
<proteinExistence type="predicted"/>
<accession>A0AA40CVJ6</accession>
<keyword evidence="1" id="KW-0812">Transmembrane</keyword>
<protein>
    <submittedName>
        <fullName evidence="2">Uncharacterized protein</fullName>
    </submittedName>
</protein>
<keyword evidence="1" id="KW-0472">Membrane</keyword>
<organism evidence="2 3">
    <name type="scientific">Cercophora newfieldiana</name>
    <dbReference type="NCBI Taxonomy" id="92897"/>
    <lineage>
        <taxon>Eukaryota</taxon>
        <taxon>Fungi</taxon>
        <taxon>Dikarya</taxon>
        <taxon>Ascomycota</taxon>
        <taxon>Pezizomycotina</taxon>
        <taxon>Sordariomycetes</taxon>
        <taxon>Sordariomycetidae</taxon>
        <taxon>Sordariales</taxon>
        <taxon>Lasiosphaeriaceae</taxon>
        <taxon>Cercophora</taxon>
    </lineage>
</organism>
<feature type="transmembrane region" description="Helical" evidence="1">
    <location>
        <begin position="12"/>
        <end position="32"/>
    </location>
</feature>